<comment type="caution">
    <text evidence="4">The sequence shown here is derived from an EMBL/GenBank/DDBJ whole genome shotgun (WGS) entry which is preliminary data.</text>
</comment>
<protein>
    <submittedName>
        <fullName evidence="4">MBL fold metallo-hydrolase</fullName>
    </submittedName>
</protein>
<evidence type="ECO:0000313" key="4">
    <source>
        <dbReference type="EMBL" id="TPG61796.1"/>
    </source>
</evidence>
<gene>
    <name evidence="4" type="ORF">EAH73_20315</name>
</gene>
<feature type="compositionally biased region" description="Basic residues" evidence="1">
    <location>
        <begin position="28"/>
        <end position="42"/>
    </location>
</feature>
<feature type="transmembrane region" description="Helical" evidence="2">
    <location>
        <begin position="331"/>
        <end position="348"/>
    </location>
</feature>
<dbReference type="PANTHER" id="PTHR42951">
    <property type="entry name" value="METALLO-BETA-LACTAMASE DOMAIN-CONTAINING"/>
    <property type="match status" value="1"/>
</dbReference>
<keyword evidence="2" id="KW-0812">Transmembrane</keyword>
<accession>A0A502GLD3</accession>
<dbReference type="GO" id="GO:0016787">
    <property type="term" value="F:hydrolase activity"/>
    <property type="evidence" value="ECO:0007669"/>
    <property type="project" value="UniProtKB-KW"/>
</dbReference>
<dbReference type="InterPro" id="IPR050855">
    <property type="entry name" value="NDM-1-like"/>
</dbReference>
<keyword evidence="5" id="KW-1185">Reference proteome</keyword>
<evidence type="ECO:0000256" key="2">
    <source>
        <dbReference type="SAM" id="Phobius"/>
    </source>
</evidence>
<dbReference type="Pfam" id="PF00753">
    <property type="entry name" value="Lactamase_B"/>
    <property type="match status" value="1"/>
</dbReference>
<dbReference type="EMBL" id="RCYZ01000010">
    <property type="protein sequence ID" value="TPG61796.1"/>
    <property type="molecule type" value="Genomic_DNA"/>
</dbReference>
<dbReference type="Gene3D" id="3.60.15.10">
    <property type="entry name" value="Ribonuclease Z/Hydroxyacylglutathione hydrolase-like"/>
    <property type="match status" value="1"/>
</dbReference>
<evidence type="ECO:0000313" key="5">
    <source>
        <dbReference type="Proteomes" id="UP000317646"/>
    </source>
</evidence>
<organism evidence="4 5">
    <name type="scientific">Hymenobacter nivis</name>
    <dbReference type="NCBI Taxonomy" id="1850093"/>
    <lineage>
        <taxon>Bacteria</taxon>
        <taxon>Pseudomonadati</taxon>
        <taxon>Bacteroidota</taxon>
        <taxon>Cytophagia</taxon>
        <taxon>Cytophagales</taxon>
        <taxon>Hymenobacteraceae</taxon>
        <taxon>Hymenobacter</taxon>
    </lineage>
</organism>
<dbReference type="SMART" id="SM00849">
    <property type="entry name" value="Lactamase_B"/>
    <property type="match status" value="1"/>
</dbReference>
<feature type="domain" description="Metallo-beta-lactamase" evidence="3">
    <location>
        <begin position="66"/>
        <end position="276"/>
    </location>
</feature>
<dbReference type="InterPro" id="IPR036866">
    <property type="entry name" value="RibonucZ/Hydroxyglut_hydro"/>
</dbReference>
<keyword evidence="2" id="KW-0472">Membrane</keyword>
<dbReference type="PANTHER" id="PTHR42951:SF17">
    <property type="entry name" value="METALLO-BETA-LACTAMASE DOMAIN-CONTAINING PROTEIN"/>
    <property type="match status" value="1"/>
</dbReference>
<dbReference type="SUPFAM" id="SSF56281">
    <property type="entry name" value="Metallo-hydrolase/oxidoreductase"/>
    <property type="match status" value="1"/>
</dbReference>
<proteinExistence type="predicted"/>
<reference evidence="4 5" key="1">
    <citation type="journal article" date="2019" name="Environ. Microbiol.">
        <title>Species interactions and distinct microbial communities in high Arctic permafrost affected cryosols are associated with the CH4 and CO2 gas fluxes.</title>
        <authorList>
            <person name="Altshuler I."/>
            <person name="Hamel J."/>
            <person name="Turney S."/>
            <person name="Magnuson E."/>
            <person name="Levesque R."/>
            <person name="Greer C."/>
            <person name="Whyte L.G."/>
        </authorList>
    </citation>
    <scope>NUCLEOTIDE SEQUENCE [LARGE SCALE GENOMIC DNA]</scope>
    <source>
        <strain evidence="4 5">S9.2P</strain>
    </source>
</reference>
<evidence type="ECO:0000259" key="3">
    <source>
        <dbReference type="SMART" id="SM00849"/>
    </source>
</evidence>
<keyword evidence="4" id="KW-0378">Hydrolase</keyword>
<keyword evidence="2" id="KW-1133">Transmembrane helix</keyword>
<sequence>MSHFLGARGSGGGPGRPRAAAWAPRPNPRPRARRMPGQHSRFRPFPPPPAMDTVAAGVTQLRIQRFVNVYFVDAGTPGDWVLVDTGLPGSEATIRAAAAERYGAGVGPHAIILTHGHLDHLGSALPLATGWNVPVLVHPLELPYVTAQALYPPRDPTVGGSLAFMSRFFPTQLPDLSDVVQELPLDTDAVPFLMGWRWLHVPGHAPGQIALFRDADRTLLGADAFATTHHDSVPAVLLGIPKISRAGTPFNYDWAAAERSVQVLAALRPAAIGCGHGPVITGAPAADGLAQLAAHYPLPAHGRYVHEAARTDASGVEHLPPPAPDHLPRQAAALAAGMLLGIAGWLLLRRRG</sequence>
<dbReference type="AlphaFoldDB" id="A0A502GLD3"/>
<feature type="region of interest" description="Disordered" evidence="1">
    <location>
        <begin position="1"/>
        <end position="48"/>
    </location>
</feature>
<dbReference type="CDD" id="cd07721">
    <property type="entry name" value="yflN-like_MBL-fold"/>
    <property type="match status" value="1"/>
</dbReference>
<dbReference type="InterPro" id="IPR001279">
    <property type="entry name" value="Metallo-B-lactamas"/>
</dbReference>
<dbReference type="Proteomes" id="UP000317646">
    <property type="component" value="Unassembled WGS sequence"/>
</dbReference>
<evidence type="ECO:0000256" key="1">
    <source>
        <dbReference type="SAM" id="MobiDB-lite"/>
    </source>
</evidence>
<name>A0A502GLD3_9BACT</name>